<accession>A0A1P8KG36</accession>
<keyword evidence="3" id="KW-1185">Reference proteome</keyword>
<dbReference type="InterPro" id="IPR005883">
    <property type="entry name" value="PilM"/>
</dbReference>
<proteinExistence type="predicted"/>
<dbReference type="PANTHER" id="PTHR32432:SF3">
    <property type="entry name" value="ETHANOLAMINE UTILIZATION PROTEIN EUTJ"/>
    <property type="match status" value="1"/>
</dbReference>
<dbReference type="PIRSF" id="PIRSF019169">
    <property type="entry name" value="PilM"/>
    <property type="match status" value="1"/>
</dbReference>
<sequence length="359" mass="38865">MISLGSLFSRQPAPMLGLDISSSSVKLVELGHDKAGNLVLERCAIEPLERGWITDGNIEKFDEVADALRRLVKKSGTKTKNVAMALPPSAVITKKIILPGGMSDQELEVQVETEANQYIPFPLDEVSLDFCVIGPSATSAGDVEVLIAASRREKVQDIQGLAEAAGLTPVVVDVESYASRLAAGRLIENLPNKGSGAIVALFEVGALTTSMQVLRDDEVLYDRDQAFGGAQLTQLIVRQYGFSQEEAESKKRSGELPEDYESAVLRPFIETMVQELGRALQFFFTSTPHNKVDYIMLAGGSAALPGLTAAVTQHTTFPCSLLNPFDGMEIGDGVRLKRMTREAPSYLTSCGLALRRFVQ</sequence>
<dbReference type="CDD" id="cd24049">
    <property type="entry name" value="ASKHA_NBD_PilM"/>
    <property type="match status" value="1"/>
</dbReference>
<evidence type="ECO:0000259" key="1">
    <source>
        <dbReference type="SMART" id="SM00842"/>
    </source>
</evidence>
<dbReference type="STRING" id="1484693.RS694_16355"/>
<dbReference type="KEGG" id="rsb:RS694_16355"/>
<dbReference type="Pfam" id="PF11104">
    <property type="entry name" value="PilM_2"/>
    <property type="match status" value="1"/>
</dbReference>
<dbReference type="RefSeq" id="WP_029707346.1">
    <property type="nucleotide sequence ID" value="NZ_CP019239.1"/>
</dbReference>
<evidence type="ECO:0000313" key="2">
    <source>
        <dbReference type="EMBL" id="APW44928.1"/>
    </source>
</evidence>
<dbReference type="InterPro" id="IPR050696">
    <property type="entry name" value="FtsA/MreB"/>
</dbReference>
<dbReference type="AlphaFoldDB" id="A0A1P8KG36"/>
<protein>
    <submittedName>
        <fullName evidence="2">Pilus assembly protein PilM</fullName>
    </submittedName>
</protein>
<evidence type="ECO:0000313" key="3">
    <source>
        <dbReference type="Proteomes" id="UP000186110"/>
    </source>
</evidence>
<dbReference type="GO" id="GO:0051301">
    <property type="term" value="P:cell division"/>
    <property type="evidence" value="ECO:0007669"/>
    <property type="project" value="InterPro"/>
</dbReference>
<name>A0A1P8KG36_9BURK</name>
<dbReference type="SUPFAM" id="SSF53067">
    <property type="entry name" value="Actin-like ATPase domain"/>
    <property type="match status" value="2"/>
</dbReference>
<dbReference type="InterPro" id="IPR003494">
    <property type="entry name" value="SHS2_FtsA"/>
</dbReference>
<dbReference type="SMART" id="SM00842">
    <property type="entry name" value="FtsA"/>
    <property type="match status" value="1"/>
</dbReference>
<dbReference type="eggNOG" id="COG4972">
    <property type="taxonomic scope" value="Bacteria"/>
</dbReference>
<dbReference type="Gene3D" id="3.30.420.40">
    <property type="match status" value="2"/>
</dbReference>
<dbReference type="Gene3D" id="3.30.1490.300">
    <property type="match status" value="1"/>
</dbReference>
<dbReference type="Proteomes" id="UP000186110">
    <property type="component" value="Chromosome"/>
</dbReference>
<dbReference type="EMBL" id="CP019239">
    <property type="protein sequence ID" value="APW44928.1"/>
    <property type="molecule type" value="Genomic_DNA"/>
</dbReference>
<dbReference type="NCBIfam" id="TIGR01175">
    <property type="entry name" value="pilM"/>
    <property type="match status" value="1"/>
</dbReference>
<organism evidence="2 3">
    <name type="scientific">Rhodoferax saidenbachensis</name>
    <dbReference type="NCBI Taxonomy" id="1484693"/>
    <lineage>
        <taxon>Bacteria</taxon>
        <taxon>Pseudomonadati</taxon>
        <taxon>Pseudomonadota</taxon>
        <taxon>Betaproteobacteria</taxon>
        <taxon>Burkholderiales</taxon>
        <taxon>Comamonadaceae</taxon>
        <taxon>Rhodoferax</taxon>
    </lineage>
</organism>
<dbReference type="PANTHER" id="PTHR32432">
    <property type="entry name" value="CELL DIVISION PROTEIN FTSA-RELATED"/>
    <property type="match status" value="1"/>
</dbReference>
<feature type="domain" description="SHS2" evidence="1">
    <location>
        <begin position="15"/>
        <end position="183"/>
    </location>
</feature>
<gene>
    <name evidence="2" type="ORF">RS694_16355</name>
</gene>
<reference evidence="2 3" key="1">
    <citation type="submission" date="2017-01" db="EMBL/GenBank/DDBJ databases">
        <authorList>
            <person name="Mah S.A."/>
            <person name="Swanson W.J."/>
            <person name="Moy G.W."/>
            <person name="Vacquier V.D."/>
        </authorList>
    </citation>
    <scope>NUCLEOTIDE SEQUENCE [LARGE SCALE GENOMIC DNA]</scope>
    <source>
        <strain evidence="2 3">DSM 22694</strain>
    </source>
</reference>
<dbReference type="InterPro" id="IPR043129">
    <property type="entry name" value="ATPase_NBD"/>
</dbReference>